<feature type="transmembrane region" description="Helical" evidence="1">
    <location>
        <begin position="47"/>
        <end position="65"/>
    </location>
</feature>
<dbReference type="Proteomes" id="UP000825729">
    <property type="component" value="Unassembled WGS sequence"/>
</dbReference>
<protein>
    <submittedName>
        <fullName evidence="2">Uncharacterized protein</fullName>
    </submittedName>
</protein>
<keyword evidence="1" id="KW-1133">Transmembrane helix</keyword>
<dbReference type="EMBL" id="JAINDJ010000008">
    <property type="protein sequence ID" value="KAG9440088.1"/>
    <property type="molecule type" value="Genomic_DNA"/>
</dbReference>
<feature type="transmembrane region" description="Helical" evidence="1">
    <location>
        <begin position="85"/>
        <end position="104"/>
    </location>
</feature>
<gene>
    <name evidence="2" type="ORF">H6P81_020253</name>
</gene>
<keyword evidence="3" id="KW-1185">Reference proteome</keyword>
<evidence type="ECO:0000313" key="2">
    <source>
        <dbReference type="EMBL" id="KAG9440088.1"/>
    </source>
</evidence>
<feature type="transmembrane region" description="Helical" evidence="1">
    <location>
        <begin position="12"/>
        <end position="35"/>
    </location>
</feature>
<keyword evidence="1" id="KW-0472">Membrane</keyword>
<organism evidence="2 3">
    <name type="scientific">Aristolochia fimbriata</name>
    <name type="common">White veined hardy Dutchman's pipe vine</name>
    <dbReference type="NCBI Taxonomy" id="158543"/>
    <lineage>
        <taxon>Eukaryota</taxon>
        <taxon>Viridiplantae</taxon>
        <taxon>Streptophyta</taxon>
        <taxon>Embryophyta</taxon>
        <taxon>Tracheophyta</taxon>
        <taxon>Spermatophyta</taxon>
        <taxon>Magnoliopsida</taxon>
        <taxon>Magnoliidae</taxon>
        <taxon>Piperales</taxon>
        <taxon>Aristolochiaceae</taxon>
        <taxon>Aristolochia</taxon>
    </lineage>
</organism>
<keyword evidence="1" id="KW-0812">Transmembrane</keyword>
<reference evidence="2 3" key="1">
    <citation type="submission" date="2021-07" db="EMBL/GenBank/DDBJ databases">
        <title>The Aristolochia fimbriata genome: insights into angiosperm evolution, floral development and chemical biosynthesis.</title>
        <authorList>
            <person name="Jiao Y."/>
        </authorList>
    </citation>
    <scope>NUCLEOTIDE SEQUENCE [LARGE SCALE GENOMIC DNA]</scope>
    <source>
        <strain evidence="2">IBCAS-2021</strain>
        <tissue evidence="2">Leaf</tissue>
    </source>
</reference>
<dbReference type="AlphaFoldDB" id="A0AAV7DYG8"/>
<name>A0AAV7DYG8_ARIFI</name>
<proteinExistence type="predicted"/>
<evidence type="ECO:0000313" key="3">
    <source>
        <dbReference type="Proteomes" id="UP000825729"/>
    </source>
</evidence>
<accession>A0AAV7DYG8</accession>
<comment type="caution">
    <text evidence="2">The sequence shown here is derived from an EMBL/GenBank/DDBJ whole genome shotgun (WGS) entry which is preliminary data.</text>
</comment>
<evidence type="ECO:0000256" key="1">
    <source>
        <dbReference type="SAM" id="Phobius"/>
    </source>
</evidence>
<sequence>MSLGGWLGFSLWGLLAWVLLLGVGFSLANGAFAFLHLHNYLGNGGDAMGGLFWVAAVGHGLRLVTGLGNGAPVGLGTGGEPGQRHLAGLGCCTGAWALWTGLGWGSRDELRIGRPGQAWTLWTGLGWGSRDELRTGRPGQAWALWTGLGWGSRDELRIGPPGRAWVGIGRLDELGLLHFWRAWAFEAELGFVIWVDWAVSSIDHGLQLGFFAPSLP</sequence>